<comment type="similarity">
    <text evidence="1">Belongs to the centaurin gamma-like family.</text>
</comment>
<dbReference type="SMART" id="SM00175">
    <property type="entry name" value="RAB"/>
    <property type="match status" value="1"/>
</dbReference>
<evidence type="ECO:0000256" key="1">
    <source>
        <dbReference type="ARBA" id="ARBA00005430"/>
    </source>
</evidence>
<dbReference type="SUPFAM" id="SSF57863">
    <property type="entry name" value="ArfGap/RecO-like zinc finger"/>
    <property type="match status" value="1"/>
</dbReference>
<feature type="repeat" description="ANK" evidence="8">
    <location>
        <begin position="712"/>
        <end position="741"/>
    </location>
</feature>
<dbReference type="GO" id="GO:0005525">
    <property type="term" value="F:GTP binding"/>
    <property type="evidence" value="ECO:0007669"/>
    <property type="project" value="InterPro"/>
</dbReference>
<dbReference type="Gene3D" id="1.25.40.20">
    <property type="entry name" value="Ankyrin repeat-containing domain"/>
    <property type="match status" value="1"/>
</dbReference>
<evidence type="ECO:0000256" key="8">
    <source>
        <dbReference type="PROSITE-ProRule" id="PRU00023"/>
    </source>
</evidence>
<evidence type="ECO:0000256" key="2">
    <source>
        <dbReference type="ARBA" id="ARBA00022468"/>
    </source>
</evidence>
<dbReference type="SMART" id="SM00233">
    <property type="entry name" value="PH"/>
    <property type="match status" value="1"/>
</dbReference>
<dbReference type="InterPro" id="IPR011993">
    <property type="entry name" value="PH-like_dom_sf"/>
</dbReference>
<feature type="compositionally biased region" description="Basic residues" evidence="10">
    <location>
        <begin position="433"/>
        <end position="442"/>
    </location>
</feature>
<evidence type="ECO:0000259" key="12">
    <source>
        <dbReference type="PROSITE" id="PS50115"/>
    </source>
</evidence>
<evidence type="ECO:0000256" key="5">
    <source>
        <dbReference type="ARBA" id="ARBA00022771"/>
    </source>
</evidence>
<feature type="compositionally biased region" description="Basic residues" evidence="10">
    <location>
        <begin position="243"/>
        <end position="253"/>
    </location>
</feature>
<keyword evidence="13" id="KW-1185">Reference proteome</keyword>
<accession>A0A6P7IAI4</accession>
<evidence type="ECO:0000313" key="13">
    <source>
        <dbReference type="Proteomes" id="UP000515145"/>
    </source>
</evidence>
<dbReference type="InterPro" id="IPR001849">
    <property type="entry name" value="PH_domain"/>
</dbReference>
<feature type="compositionally biased region" description="Basic and acidic residues" evidence="10">
    <location>
        <begin position="222"/>
        <end position="234"/>
    </location>
</feature>
<dbReference type="SMART" id="SM00105">
    <property type="entry name" value="ArfGap"/>
    <property type="match status" value="1"/>
</dbReference>
<dbReference type="Pfam" id="PF12796">
    <property type="entry name" value="Ank_2"/>
    <property type="match status" value="1"/>
</dbReference>
<dbReference type="AlphaFoldDB" id="A0A6P7IAI4"/>
<dbReference type="InterPro" id="IPR037278">
    <property type="entry name" value="ARFGAP/RecO"/>
</dbReference>
<dbReference type="SUPFAM" id="SSF48403">
    <property type="entry name" value="Ankyrin repeat"/>
    <property type="match status" value="1"/>
</dbReference>
<evidence type="ECO:0000256" key="9">
    <source>
        <dbReference type="PROSITE-ProRule" id="PRU00288"/>
    </source>
</evidence>
<dbReference type="Gene3D" id="3.40.50.300">
    <property type="entry name" value="P-loop containing nucleotide triphosphate hydrolases"/>
    <property type="match status" value="1"/>
</dbReference>
<reference evidence="14" key="1">
    <citation type="submission" date="2025-08" db="UniProtKB">
        <authorList>
            <consortium name="RefSeq"/>
        </authorList>
    </citation>
    <scope>IDENTIFICATION</scope>
</reference>
<dbReference type="Proteomes" id="UP000515145">
    <property type="component" value="Chromosome 5"/>
</dbReference>
<dbReference type="InterPro" id="IPR027417">
    <property type="entry name" value="P-loop_NTPase"/>
</dbReference>
<name>A0A6P7IAI4_9TELE</name>
<dbReference type="GO" id="GO:0005096">
    <property type="term" value="F:GTPase activator activity"/>
    <property type="evidence" value="ECO:0007669"/>
    <property type="project" value="UniProtKB-KW"/>
</dbReference>
<feature type="compositionally biased region" description="Basic and acidic residues" evidence="10">
    <location>
        <begin position="255"/>
        <end position="268"/>
    </location>
</feature>
<proteinExistence type="inferred from homology"/>
<keyword evidence="2" id="KW-0343">GTPase activation</keyword>
<dbReference type="CDD" id="cd01250">
    <property type="entry name" value="PH_AGAP"/>
    <property type="match status" value="1"/>
</dbReference>
<evidence type="ECO:0000259" key="11">
    <source>
        <dbReference type="PROSITE" id="PS50003"/>
    </source>
</evidence>
<dbReference type="OrthoDB" id="6136903at2759"/>
<dbReference type="SUPFAM" id="SSF50729">
    <property type="entry name" value="PH domain-like"/>
    <property type="match status" value="1"/>
</dbReference>
<dbReference type="GeneID" id="114435927"/>
<dbReference type="InterPro" id="IPR001806">
    <property type="entry name" value="Small_GTPase"/>
</dbReference>
<dbReference type="GO" id="GO:0008270">
    <property type="term" value="F:zinc ion binding"/>
    <property type="evidence" value="ECO:0007669"/>
    <property type="project" value="UniProtKB-KW"/>
</dbReference>
<protein>
    <submittedName>
        <fullName evidence="14">Arf-GAP with GTPase, ANK repeat and PH domain-containing protein 2-like</fullName>
    </submittedName>
</protein>
<dbReference type="InterPro" id="IPR002110">
    <property type="entry name" value="Ankyrin_rpt"/>
</dbReference>
<feature type="compositionally biased region" description="Low complexity" evidence="10">
    <location>
        <begin position="408"/>
        <end position="428"/>
    </location>
</feature>
<dbReference type="InterPro" id="IPR051282">
    <property type="entry name" value="Arf-GAP_GTPase_ANK_PH"/>
</dbReference>
<keyword evidence="4" id="KW-0547">Nucleotide-binding</keyword>
<dbReference type="InterPro" id="IPR001164">
    <property type="entry name" value="ArfGAP_dom"/>
</dbReference>
<evidence type="ECO:0000256" key="10">
    <source>
        <dbReference type="SAM" id="MobiDB-lite"/>
    </source>
</evidence>
<dbReference type="Pfam" id="PF00071">
    <property type="entry name" value="Ras"/>
    <property type="match status" value="1"/>
</dbReference>
<dbReference type="GO" id="GO:0005634">
    <property type="term" value="C:nucleus"/>
    <property type="evidence" value="ECO:0007669"/>
    <property type="project" value="TreeGrafter"/>
</dbReference>
<dbReference type="SMART" id="SM00174">
    <property type="entry name" value="RHO"/>
    <property type="match status" value="1"/>
</dbReference>
<dbReference type="FunFam" id="1.10.220.150:FF:000001">
    <property type="entry name" value="Arf-GAP with GTPase, ANK repeat and PH domain-containing protein 1"/>
    <property type="match status" value="1"/>
</dbReference>
<dbReference type="GO" id="GO:0043524">
    <property type="term" value="P:negative regulation of neuron apoptotic process"/>
    <property type="evidence" value="ECO:0007669"/>
    <property type="project" value="TreeGrafter"/>
</dbReference>
<dbReference type="SMART" id="SM00173">
    <property type="entry name" value="RAS"/>
    <property type="match status" value="1"/>
</dbReference>
<feature type="region of interest" description="Disordered" evidence="10">
    <location>
        <begin position="181"/>
        <end position="271"/>
    </location>
</feature>
<dbReference type="PROSITE" id="PS50003">
    <property type="entry name" value="PH_DOMAIN"/>
    <property type="match status" value="1"/>
</dbReference>
<dbReference type="PANTHER" id="PTHR45819">
    <property type="entry name" value="CENTAURIN-GAMMA-1A"/>
    <property type="match status" value="1"/>
</dbReference>
<dbReference type="CDD" id="cd04103">
    <property type="entry name" value="Centaurin_gamma"/>
    <property type="match status" value="1"/>
</dbReference>
<feature type="region of interest" description="Disordered" evidence="10">
    <location>
        <begin position="337"/>
        <end position="362"/>
    </location>
</feature>
<keyword evidence="3" id="KW-0479">Metal-binding</keyword>
<dbReference type="InterPro" id="IPR036770">
    <property type="entry name" value="Ankyrin_rpt-contain_sf"/>
</dbReference>
<dbReference type="RefSeq" id="XP_028261701.1">
    <property type="nucleotide sequence ID" value="XM_028405900.1"/>
</dbReference>
<feature type="domain" description="Arf-GAP" evidence="12">
    <location>
        <begin position="534"/>
        <end position="661"/>
    </location>
</feature>
<dbReference type="PRINTS" id="PR00405">
    <property type="entry name" value="REVINTRACTNG"/>
</dbReference>
<dbReference type="Gene3D" id="1.10.220.150">
    <property type="entry name" value="Arf GTPase activating protein"/>
    <property type="match status" value="1"/>
</dbReference>
<dbReference type="GO" id="GO:0003924">
    <property type="term" value="F:GTPase activity"/>
    <property type="evidence" value="ECO:0007669"/>
    <property type="project" value="InterPro"/>
</dbReference>
<feature type="compositionally biased region" description="Low complexity" evidence="10">
    <location>
        <begin position="204"/>
        <end position="217"/>
    </location>
</feature>
<feature type="domain" description="PH" evidence="11">
    <location>
        <begin position="276"/>
        <end position="513"/>
    </location>
</feature>
<dbReference type="PROSITE" id="PS50115">
    <property type="entry name" value="ARFGAP"/>
    <property type="match status" value="1"/>
</dbReference>
<evidence type="ECO:0000256" key="6">
    <source>
        <dbReference type="ARBA" id="ARBA00022833"/>
    </source>
</evidence>
<dbReference type="PANTHER" id="PTHR45819:SF3">
    <property type="entry name" value="ARF-GAP WITH GTPASE, ANK REPEAT AND PH DOMAIN-CONTAINING PROTEIN 2"/>
    <property type="match status" value="1"/>
</dbReference>
<dbReference type="FunFam" id="2.30.29.30:FF:000109">
    <property type="entry name" value="Arf-GAP with GTPase, ANK repeat and PH domain-containing protein 1"/>
    <property type="match status" value="1"/>
</dbReference>
<dbReference type="FunFam" id="1.25.40.20:FF:000298">
    <property type="entry name" value="ArfGAP with GTPase domain, ankyrin repeat and PH domain 2"/>
    <property type="match status" value="1"/>
</dbReference>
<dbReference type="SUPFAM" id="SSF52540">
    <property type="entry name" value="P-loop containing nucleoside triphosphate hydrolases"/>
    <property type="match status" value="1"/>
</dbReference>
<dbReference type="FunFam" id="3.40.50.300:FF:000545">
    <property type="entry name" value="arf-GAP with GTPase, ANK repeat and PH domain-containing protein 2"/>
    <property type="match status" value="1"/>
</dbReference>
<evidence type="ECO:0000256" key="4">
    <source>
        <dbReference type="ARBA" id="ARBA00022741"/>
    </source>
</evidence>
<keyword evidence="5 9" id="KW-0863">Zinc-finger</keyword>
<dbReference type="Pfam" id="PF01412">
    <property type="entry name" value="ArfGap"/>
    <property type="match status" value="1"/>
</dbReference>
<dbReference type="Gene3D" id="2.30.29.30">
    <property type="entry name" value="Pleckstrin-homology domain (PH domain)/Phosphotyrosine-binding domain (PTB)"/>
    <property type="match status" value="2"/>
</dbReference>
<dbReference type="CDD" id="cd08836">
    <property type="entry name" value="ArfGap_AGAP"/>
    <property type="match status" value="1"/>
</dbReference>
<evidence type="ECO:0000256" key="7">
    <source>
        <dbReference type="ARBA" id="ARBA00023043"/>
    </source>
</evidence>
<dbReference type="InterPro" id="IPR038508">
    <property type="entry name" value="ArfGAP_dom_sf"/>
</dbReference>
<feature type="compositionally biased region" description="Polar residues" evidence="10">
    <location>
        <begin position="181"/>
        <end position="194"/>
    </location>
</feature>
<evidence type="ECO:0000313" key="14">
    <source>
        <dbReference type="RefSeq" id="XP_028261701.1"/>
    </source>
</evidence>
<dbReference type="PROSITE" id="PS51421">
    <property type="entry name" value="RAS"/>
    <property type="match status" value="1"/>
</dbReference>
<sequence length="821" mass="89066">MSQTVQELHLGVLGGLCSGKSALVHRHLTGSYLPLENAEGRQYIKDVLVDGQSHLLIIREETELPGAQFAAWVDAVILVFSLENEASFQEVYKIYHQLAIHRPITEIPFVVVGTQDKISSTNPRVIDDARARQLCSDVRRCTYYETCATYGLNVNRVFNDAAQKIMAAKKQAALLASCKSLPNSPSHSGGSTPVSGVFPGQASNGGQSSDYSSSLPSTPVISHKEIGRRGEKQDSATPGSVRSVRRRTPRFAGRRGSDSNRRSADYKGDVGSGRCIPIKQGILLKRSGNSLNKEWKKKYVTLSNDGILSYHSSVNDYMLNAPGKEMDLLRVTVKVPGKRPPRAVPTCGPPVPGLNGRLKDVPGPEVPVSASSLLQVEEMEGLGGALFLRGNRGVQRCPSTLSNHAQSVDSAVEGVSSSSSTKDVGSGSPVTDRKKHRRKKSMNQKGDATIGPADAKRKMWKLKSFGSLRNVSKTDEDNFDFLIVSSTGQTWHFEAQSVEERDSWVQAIESQILASLQLCESSKNKARHSNRSRTVALQAIRNAKGNNFCVDCDAPNPTWASLNLGALICIECSGIHRNLGTHLSRVRSLALDDLPRELTLVLSAIGNHMVNSIWEARTMVHRKPAPDATREERESWIRAKYEQKLFVAPLPPPTPSEGPDITLSGRLLLAVMERNLPKLLLLLAHCTKEDINAPLSLALSTRSLLVLRLPGSALHAACQQGDVVMTQLLVWYGCDVRYRDAQGQTALALAHSAGSQECVDILLQYGCPNEPASTMVGFAAATTSSFPVAMTPSLTVATTLKISHKSGGTTLSYSTSRRAVS</sequence>
<dbReference type="InParanoid" id="A0A6P7IAI4"/>
<evidence type="ECO:0000256" key="3">
    <source>
        <dbReference type="ARBA" id="ARBA00022723"/>
    </source>
</evidence>
<keyword evidence="7 8" id="KW-0040">ANK repeat</keyword>
<gene>
    <name evidence="14" type="primary">LOC114435927</name>
</gene>
<dbReference type="PROSITE" id="PS50088">
    <property type="entry name" value="ANK_REPEAT"/>
    <property type="match status" value="1"/>
</dbReference>
<keyword evidence="6" id="KW-0862">Zinc</keyword>
<feature type="region of interest" description="Disordered" evidence="10">
    <location>
        <begin position="408"/>
        <end position="453"/>
    </location>
</feature>
<dbReference type="PROSITE" id="PS51419">
    <property type="entry name" value="RAB"/>
    <property type="match status" value="1"/>
</dbReference>
<organism evidence="13 14">
    <name type="scientific">Parambassis ranga</name>
    <name type="common">Indian glassy fish</name>
    <dbReference type="NCBI Taxonomy" id="210632"/>
    <lineage>
        <taxon>Eukaryota</taxon>
        <taxon>Metazoa</taxon>
        <taxon>Chordata</taxon>
        <taxon>Craniata</taxon>
        <taxon>Vertebrata</taxon>
        <taxon>Euteleostomi</taxon>
        <taxon>Actinopterygii</taxon>
        <taxon>Neopterygii</taxon>
        <taxon>Teleostei</taxon>
        <taxon>Neoteleostei</taxon>
        <taxon>Acanthomorphata</taxon>
        <taxon>Ovalentaria</taxon>
        <taxon>Ambassidae</taxon>
        <taxon>Parambassis</taxon>
    </lineage>
</organism>